<evidence type="ECO:0000313" key="2">
    <source>
        <dbReference type="EMBL" id="THU80950.1"/>
    </source>
</evidence>
<proteinExistence type="predicted"/>
<evidence type="ECO:0008006" key="4">
    <source>
        <dbReference type="Google" id="ProtNLM"/>
    </source>
</evidence>
<gene>
    <name evidence="2" type="ORF">K435DRAFT_767669</name>
</gene>
<dbReference type="AlphaFoldDB" id="A0A4S8KYB9"/>
<dbReference type="EMBL" id="ML179856">
    <property type="protein sequence ID" value="THU80950.1"/>
    <property type="molecule type" value="Genomic_DNA"/>
</dbReference>
<dbReference type="OrthoDB" id="3242181at2759"/>
<name>A0A4S8KYB9_DENBC</name>
<organism evidence="2 3">
    <name type="scientific">Dendrothele bispora (strain CBS 962.96)</name>
    <dbReference type="NCBI Taxonomy" id="1314807"/>
    <lineage>
        <taxon>Eukaryota</taxon>
        <taxon>Fungi</taxon>
        <taxon>Dikarya</taxon>
        <taxon>Basidiomycota</taxon>
        <taxon>Agaricomycotina</taxon>
        <taxon>Agaricomycetes</taxon>
        <taxon>Agaricomycetidae</taxon>
        <taxon>Agaricales</taxon>
        <taxon>Agaricales incertae sedis</taxon>
        <taxon>Dendrothele</taxon>
    </lineage>
</organism>
<sequence>MSTTSLPAYVPPNFHNTPLYSEEPHEYEQRIALSDRYRTRPTGTWVKEAKSGGVRLKLSSQHGDAILPVYGLASSVDGVVEIAKTEGITSVEVKVEGRLRLKEIAEGGTVSAKLCLDTALLWVKDPSGSPCPSSIPFSLNLPNKFEFDGKTYPLPPTYEVKMSGLPGFHASIDYSVCAIVSKPNSAVPNLLPTNLFGINIGNSVTISTSFVYYPRSRPAVRPAIPLRPSHGGFESSPEWRIYESTIATKSTSMADISTRLYLPASRLFCVSHRIPFYLTLQSSAASLAAFLPFAPSSLSKRPTRVQLMRQVSVDVRNELVLGTKADMWRVDCIGEANFRRLNDGPTWVTYSGEIAIDSSVKVVGFKAGGLSVKDCILFSMTPVDPKKSPFRELRQVVPVRLTTDVWVADGTGVGANPQSNSQYSIASSPENSSE</sequence>
<feature type="compositionally biased region" description="Polar residues" evidence="1">
    <location>
        <begin position="416"/>
        <end position="434"/>
    </location>
</feature>
<dbReference type="Proteomes" id="UP000297245">
    <property type="component" value="Unassembled WGS sequence"/>
</dbReference>
<evidence type="ECO:0000313" key="3">
    <source>
        <dbReference type="Proteomes" id="UP000297245"/>
    </source>
</evidence>
<reference evidence="2 3" key="1">
    <citation type="journal article" date="2019" name="Nat. Ecol. Evol.">
        <title>Megaphylogeny resolves global patterns of mushroom evolution.</title>
        <authorList>
            <person name="Varga T."/>
            <person name="Krizsan K."/>
            <person name="Foldi C."/>
            <person name="Dima B."/>
            <person name="Sanchez-Garcia M."/>
            <person name="Sanchez-Ramirez S."/>
            <person name="Szollosi G.J."/>
            <person name="Szarkandi J.G."/>
            <person name="Papp V."/>
            <person name="Albert L."/>
            <person name="Andreopoulos W."/>
            <person name="Angelini C."/>
            <person name="Antonin V."/>
            <person name="Barry K.W."/>
            <person name="Bougher N.L."/>
            <person name="Buchanan P."/>
            <person name="Buyck B."/>
            <person name="Bense V."/>
            <person name="Catcheside P."/>
            <person name="Chovatia M."/>
            <person name="Cooper J."/>
            <person name="Damon W."/>
            <person name="Desjardin D."/>
            <person name="Finy P."/>
            <person name="Geml J."/>
            <person name="Haridas S."/>
            <person name="Hughes K."/>
            <person name="Justo A."/>
            <person name="Karasinski D."/>
            <person name="Kautmanova I."/>
            <person name="Kiss B."/>
            <person name="Kocsube S."/>
            <person name="Kotiranta H."/>
            <person name="LaButti K.M."/>
            <person name="Lechner B.E."/>
            <person name="Liimatainen K."/>
            <person name="Lipzen A."/>
            <person name="Lukacs Z."/>
            <person name="Mihaltcheva S."/>
            <person name="Morgado L.N."/>
            <person name="Niskanen T."/>
            <person name="Noordeloos M.E."/>
            <person name="Ohm R.A."/>
            <person name="Ortiz-Santana B."/>
            <person name="Ovrebo C."/>
            <person name="Racz N."/>
            <person name="Riley R."/>
            <person name="Savchenko A."/>
            <person name="Shiryaev A."/>
            <person name="Soop K."/>
            <person name="Spirin V."/>
            <person name="Szebenyi C."/>
            <person name="Tomsovsky M."/>
            <person name="Tulloss R.E."/>
            <person name="Uehling J."/>
            <person name="Grigoriev I.V."/>
            <person name="Vagvolgyi C."/>
            <person name="Papp T."/>
            <person name="Martin F.M."/>
            <person name="Miettinen O."/>
            <person name="Hibbett D.S."/>
            <person name="Nagy L.G."/>
        </authorList>
    </citation>
    <scope>NUCLEOTIDE SEQUENCE [LARGE SCALE GENOMIC DNA]</scope>
    <source>
        <strain evidence="2 3">CBS 962.96</strain>
    </source>
</reference>
<protein>
    <recommendedName>
        <fullName evidence="4">Arrestin-like N-terminal domain-containing protein</fullName>
    </recommendedName>
</protein>
<accession>A0A4S8KYB9</accession>
<evidence type="ECO:0000256" key="1">
    <source>
        <dbReference type="SAM" id="MobiDB-lite"/>
    </source>
</evidence>
<feature type="region of interest" description="Disordered" evidence="1">
    <location>
        <begin position="411"/>
        <end position="434"/>
    </location>
</feature>
<keyword evidence="3" id="KW-1185">Reference proteome</keyword>